<evidence type="ECO:0000313" key="4">
    <source>
        <dbReference type="Proteomes" id="UP000006546"/>
    </source>
</evidence>
<dbReference type="STRING" id="906968.Trebr_0592"/>
<keyword evidence="1" id="KW-0472">Membrane</keyword>
<dbReference type="PANTHER" id="PTHR30329">
    <property type="entry name" value="STATOR ELEMENT OF FLAGELLAR MOTOR COMPLEX"/>
    <property type="match status" value="1"/>
</dbReference>
<keyword evidence="4" id="KW-1185">Reference proteome</keyword>
<feature type="domain" description="OmpA-like" evidence="2">
    <location>
        <begin position="319"/>
        <end position="436"/>
    </location>
</feature>
<dbReference type="PANTHER" id="PTHR30329:SF21">
    <property type="entry name" value="LIPOPROTEIN YIAD-RELATED"/>
    <property type="match status" value="1"/>
</dbReference>
<dbReference type="EMBL" id="CP002696">
    <property type="protein sequence ID" value="AEE16035.1"/>
    <property type="molecule type" value="Genomic_DNA"/>
</dbReference>
<dbReference type="HOGENOM" id="CLU_045523_1_0_12"/>
<dbReference type="OrthoDB" id="9805566at2"/>
<dbReference type="Gene3D" id="3.30.1330.60">
    <property type="entry name" value="OmpA-like domain"/>
    <property type="match status" value="1"/>
</dbReference>
<dbReference type="PROSITE" id="PS51123">
    <property type="entry name" value="OMPA_2"/>
    <property type="match status" value="1"/>
</dbReference>
<proteinExistence type="predicted"/>
<evidence type="ECO:0000313" key="3">
    <source>
        <dbReference type="EMBL" id="AEE16035.1"/>
    </source>
</evidence>
<organism evidence="3 4">
    <name type="scientific">Treponema brennaborense (strain DSM 12168 / CIP 105900 / DD5/3)</name>
    <dbReference type="NCBI Taxonomy" id="906968"/>
    <lineage>
        <taxon>Bacteria</taxon>
        <taxon>Pseudomonadati</taxon>
        <taxon>Spirochaetota</taxon>
        <taxon>Spirochaetia</taxon>
        <taxon>Spirochaetales</taxon>
        <taxon>Treponemataceae</taxon>
        <taxon>Treponema</taxon>
    </lineage>
</organism>
<dbReference type="KEGG" id="tbe:Trebr_0592"/>
<name>F4LPU3_TREBD</name>
<dbReference type="GO" id="GO:0016020">
    <property type="term" value="C:membrane"/>
    <property type="evidence" value="ECO:0007669"/>
    <property type="project" value="UniProtKB-UniRule"/>
</dbReference>
<gene>
    <name evidence="3" type="ordered locus">Trebr_0592</name>
</gene>
<dbReference type="eggNOG" id="COG2885">
    <property type="taxonomic scope" value="Bacteria"/>
</dbReference>
<protein>
    <submittedName>
        <fullName evidence="3">OmpA/MotB domain protein</fullName>
    </submittedName>
</protein>
<evidence type="ECO:0000259" key="2">
    <source>
        <dbReference type="PROSITE" id="PS51123"/>
    </source>
</evidence>
<accession>F4LPU3</accession>
<dbReference type="InterPro" id="IPR006665">
    <property type="entry name" value="OmpA-like"/>
</dbReference>
<dbReference type="Proteomes" id="UP000006546">
    <property type="component" value="Chromosome"/>
</dbReference>
<dbReference type="RefSeq" id="WP_013757754.1">
    <property type="nucleotide sequence ID" value="NC_015500.1"/>
</dbReference>
<evidence type="ECO:0000256" key="1">
    <source>
        <dbReference type="PROSITE-ProRule" id="PRU00473"/>
    </source>
</evidence>
<dbReference type="InterPro" id="IPR036737">
    <property type="entry name" value="OmpA-like_sf"/>
</dbReference>
<dbReference type="InterPro" id="IPR050330">
    <property type="entry name" value="Bact_OuterMem_StrucFunc"/>
</dbReference>
<dbReference type="SUPFAM" id="SSF103088">
    <property type="entry name" value="OmpA-like"/>
    <property type="match status" value="1"/>
</dbReference>
<reference evidence="4" key="1">
    <citation type="submission" date="2011-04" db="EMBL/GenBank/DDBJ databases">
        <title>The complete genome of Treponema brennaborense DSM 12168.</title>
        <authorList>
            <person name="Lucas S."/>
            <person name="Han J."/>
            <person name="Lapidus A."/>
            <person name="Bruce D."/>
            <person name="Goodwin L."/>
            <person name="Pitluck S."/>
            <person name="Peters L."/>
            <person name="Kyrpides N."/>
            <person name="Mavromatis K."/>
            <person name="Ivanova N."/>
            <person name="Mikhailova N."/>
            <person name="Pagani I."/>
            <person name="Teshima H."/>
            <person name="Detter J.C."/>
            <person name="Tapia R."/>
            <person name="Han C."/>
            <person name="Land M."/>
            <person name="Hauser L."/>
            <person name="Markowitz V."/>
            <person name="Cheng J.-F."/>
            <person name="Hugenholtz P."/>
            <person name="Woyke T."/>
            <person name="Wu D."/>
            <person name="Gronow S."/>
            <person name="Wellnitz S."/>
            <person name="Brambilla E."/>
            <person name="Klenk H.-P."/>
            <person name="Eisen J.A."/>
        </authorList>
    </citation>
    <scope>NUCLEOTIDE SEQUENCE [LARGE SCALE GENOMIC DNA]</scope>
    <source>
        <strain evidence="4">DSM 12168 / CIP 105900 / DD5/3</strain>
    </source>
</reference>
<dbReference type="AlphaFoldDB" id="F4LPU3"/>
<dbReference type="Pfam" id="PF00691">
    <property type="entry name" value="OmpA"/>
    <property type="match status" value="1"/>
</dbReference>
<sequence>MNVKKIPHTVLLCLLTVLVCAPLPAVRFRFQYAAGDAYRILSTVRENVLVNGRFDHYAEIVNRISVEVTEATESSGTHTAVFMTTENSTGTGNTQFTWGEEYTSIFTRDSSGRYVIGDEYFMPVVRDVPLFPDEELSPGDTWTAAGHEAHDMRRTFDLKTPYKVPFTASYTYTGTTEKDGRTLHIIEVRYNLYFDSPSAAETDTAARKNVNSAAHGTAAQGASANSASANGGGAYRDYPVTTMGYSHQTIYWDNERGAIDHYNEDFRIIVESAYGNTFEFSGKAQAEVQEFASRSADRLADVRERIDQLGIENAQVRADEKGLTISLENIQFKADSAVLLESEKMKLRKIAEILSLFPENDLLITGHTALAGTAASRTALSEQRAKAVAEYLMQLGIRDSYHIFTQGLGGEHPIAPNTTEANKARNRRVEITVMDK</sequence>
<dbReference type="CDD" id="cd07185">
    <property type="entry name" value="OmpA_C-like"/>
    <property type="match status" value="1"/>
</dbReference>